<keyword evidence="1" id="KW-1133">Transmembrane helix</keyword>
<name>A0A7Y9JP32_9MICO</name>
<gene>
    <name evidence="2" type="ORF">BKA02_001334</name>
</gene>
<dbReference type="Proteomes" id="UP000552045">
    <property type="component" value="Unassembled WGS sequence"/>
</dbReference>
<keyword evidence="3" id="KW-1185">Reference proteome</keyword>
<feature type="transmembrane region" description="Helical" evidence="1">
    <location>
        <begin position="126"/>
        <end position="153"/>
    </location>
</feature>
<keyword evidence="1" id="KW-0812">Transmembrane</keyword>
<evidence type="ECO:0000256" key="1">
    <source>
        <dbReference type="SAM" id="Phobius"/>
    </source>
</evidence>
<feature type="transmembrane region" description="Helical" evidence="1">
    <location>
        <begin position="83"/>
        <end position="105"/>
    </location>
</feature>
<accession>A0A7Y9JP32</accession>
<feature type="transmembrane region" description="Helical" evidence="1">
    <location>
        <begin position="246"/>
        <end position="267"/>
    </location>
</feature>
<reference evidence="2 3" key="1">
    <citation type="submission" date="2020-07" db="EMBL/GenBank/DDBJ databases">
        <title>Sequencing the genomes of 1000 actinobacteria strains.</title>
        <authorList>
            <person name="Klenk H.-P."/>
        </authorList>
    </citation>
    <scope>NUCLEOTIDE SEQUENCE [LARGE SCALE GENOMIC DNA]</scope>
    <source>
        <strain evidence="2 3">DSM 22185</strain>
    </source>
</reference>
<evidence type="ECO:0000313" key="2">
    <source>
        <dbReference type="EMBL" id="NYD54279.1"/>
    </source>
</evidence>
<keyword evidence="1" id="KW-0472">Membrane</keyword>
<dbReference type="RefSeq" id="WP_179432470.1">
    <property type="nucleotide sequence ID" value="NZ_BAABLC010000001.1"/>
</dbReference>
<sequence>MIRTTPPSDPTAFRRPRLALFGGVAAEWVKIWTLRSHRILVIAGVVLIAGSGAMFSLGLLARLTDPRFAGQTISAVPMQFVDGVLWAQILVAVLAVLAVSGEYASGQIRLSLLALPTRLPWLAGKAAVLAAVGFMIGVAGAGSSLTASSLILGGSDVLYAPSWGETLGLVLRSGLYLAAIAAFAVGVTAVLRNVVAALTTVLGMLVVLPLVLSSIPGVDRLADFMPTFAGRRLISDFDSMAQLAPWPGYGVLVTWAVGAVAVAGVLLKARDA</sequence>
<proteinExistence type="predicted"/>
<protein>
    <submittedName>
        <fullName evidence="2">ABC-2 type transport system permease protein</fullName>
    </submittedName>
</protein>
<dbReference type="AlphaFoldDB" id="A0A7Y9JP32"/>
<feature type="transmembrane region" description="Helical" evidence="1">
    <location>
        <begin position="198"/>
        <end position="218"/>
    </location>
</feature>
<dbReference type="EMBL" id="JACCBH010000001">
    <property type="protein sequence ID" value="NYD54279.1"/>
    <property type="molecule type" value="Genomic_DNA"/>
</dbReference>
<organism evidence="2 3">
    <name type="scientific">Microbacterium pseudoresistens</name>
    <dbReference type="NCBI Taxonomy" id="640634"/>
    <lineage>
        <taxon>Bacteria</taxon>
        <taxon>Bacillati</taxon>
        <taxon>Actinomycetota</taxon>
        <taxon>Actinomycetes</taxon>
        <taxon>Micrococcales</taxon>
        <taxon>Microbacteriaceae</taxon>
        <taxon>Microbacterium</taxon>
    </lineage>
</organism>
<evidence type="ECO:0000313" key="3">
    <source>
        <dbReference type="Proteomes" id="UP000552045"/>
    </source>
</evidence>
<comment type="caution">
    <text evidence="2">The sequence shown here is derived from an EMBL/GenBank/DDBJ whole genome shotgun (WGS) entry which is preliminary data.</text>
</comment>
<feature type="transmembrane region" description="Helical" evidence="1">
    <location>
        <begin position="39"/>
        <end position="63"/>
    </location>
</feature>
<feature type="transmembrane region" description="Helical" evidence="1">
    <location>
        <begin position="173"/>
        <end position="191"/>
    </location>
</feature>